<reference evidence="3 4" key="1">
    <citation type="submission" date="2019-10" db="EMBL/GenBank/DDBJ databases">
        <title>Description of Paenibacillus terricola sp. nov.</title>
        <authorList>
            <person name="Carlier A."/>
            <person name="Qi S."/>
        </authorList>
    </citation>
    <scope>NUCLEOTIDE SEQUENCE [LARGE SCALE GENOMIC DNA]</scope>
    <source>
        <strain evidence="3 4">LMG 31459</strain>
    </source>
</reference>
<evidence type="ECO:0000313" key="4">
    <source>
        <dbReference type="Proteomes" id="UP000596857"/>
    </source>
</evidence>
<dbReference type="RefSeq" id="WP_171720365.1">
    <property type="nucleotide sequence ID" value="NZ_WHOB01000089.1"/>
</dbReference>
<evidence type="ECO:0000259" key="2">
    <source>
        <dbReference type="Pfam" id="PF07833"/>
    </source>
</evidence>
<dbReference type="EMBL" id="WHOB01000089">
    <property type="protein sequence ID" value="NOU83153.1"/>
    <property type="molecule type" value="Genomic_DNA"/>
</dbReference>
<name>A0ABX1YTL4_9BACL</name>
<feature type="chain" id="PRO_5046796819" evidence="1">
    <location>
        <begin position="29"/>
        <end position="302"/>
    </location>
</feature>
<dbReference type="Gene3D" id="3.30.457.10">
    <property type="entry name" value="Copper amine oxidase-like, N-terminal domain"/>
    <property type="match status" value="1"/>
</dbReference>
<proteinExistence type="predicted"/>
<keyword evidence="1" id="KW-0732">Signal</keyword>
<dbReference type="SUPFAM" id="SSF55383">
    <property type="entry name" value="Copper amine oxidase, domain N"/>
    <property type="match status" value="1"/>
</dbReference>
<protein>
    <submittedName>
        <fullName evidence="3">Copper amine oxidase N-terminal domain-containing protein</fullName>
    </submittedName>
</protein>
<dbReference type="InterPro" id="IPR036582">
    <property type="entry name" value="Mao_N_sf"/>
</dbReference>
<dbReference type="Proteomes" id="UP000596857">
    <property type="component" value="Unassembled WGS sequence"/>
</dbReference>
<dbReference type="InterPro" id="IPR012854">
    <property type="entry name" value="Cu_amine_oxidase-like_N"/>
</dbReference>
<feature type="domain" description="Copper amine oxidase-like N-terminal" evidence="2">
    <location>
        <begin position="45"/>
        <end position="146"/>
    </location>
</feature>
<feature type="signal peptide" evidence="1">
    <location>
        <begin position="1"/>
        <end position="28"/>
    </location>
</feature>
<sequence>MMNLYKRIWPACLLLLLLLQSFTSAASAASPVPAAAPARPITANINGSFITTDSSPFIESGRIKISVRTLASLGLTYSWDTATRTATITNPAKDTFRLIQGQLTAYKNGQPVQLDSEAGNYNGRMMVPARFVSEAFGYSVYYERTRSILFITSKDYVPDTAALLSSDLAAARLAAISLPIQYNFTPVSAAESGQSRNYTYRFAANDATRYVYENALVSTVVEIKDGAAHAVWQYGTNGIPGYDLYTTMGGQQPGYMAEMSHDHFRYFGGGYRASYQTAADGSYQSFPYFTRNYGEVIQPIPE</sequence>
<comment type="caution">
    <text evidence="3">The sequence shown here is derived from an EMBL/GenBank/DDBJ whole genome shotgun (WGS) entry which is preliminary data.</text>
</comment>
<dbReference type="Pfam" id="PF07833">
    <property type="entry name" value="Cu_amine_oxidN1"/>
    <property type="match status" value="1"/>
</dbReference>
<accession>A0ABX1YTL4</accession>
<keyword evidence="4" id="KW-1185">Reference proteome</keyword>
<evidence type="ECO:0000256" key="1">
    <source>
        <dbReference type="SAM" id="SignalP"/>
    </source>
</evidence>
<organism evidence="3 4">
    <name type="scientific">Paenibacillus phytohabitans</name>
    <dbReference type="NCBI Taxonomy" id="2654978"/>
    <lineage>
        <taxon>Bacteria</taxon>
        <taxon>Bacillati</taxon>
        <taxon>Bacillota</taxon>
        <taxon>Bacilli</taxon>
        <taxon>Bacillales</taxon>
        <taxon>Paenibacillaceae</taxon>
        <taxon>Paenibacillus</taxon>
    </lineage>
</organism>
<gene>
    <name evidence="3" type="ORF">GC101_30270</name>
</gene>
<evidence type="ECO:0000313" key="3">
    <source>
        <dbReference type="EMBL" id="NOU83153.1"/>
    </source>
</evidence>